<evidence type="ECO:0000313" key="2">
    <source>
        <dbReference type="Proteomes" id="UP000837932"/>
    </source>
</evidence>
<protein>
    <submittedName>
        <fullName evidence="1">Uncharacterized protein</fullName>
    </submittedName>
</protein>
<dbReference type="Proteomes" id="UP000837932">
    <property type="component" value="Unassembled WGS sequence"/>
</dbReference>
<sequence>MIGTVIATVEYILFIDKNEKNNSFSAVDIFVID</sequence>
<gene>
    <name evidence="1" type="ORF">EMA8858_01016</name>
</gene>
<dbReference type="EMBL" id="CAKLPY010000001">
    <property type="protein sequence ID" value="CAH0994903.1"/>
    <property type="molecule type" value="Genomic_DNA"/>
</dbReference>
<organism evidence="1 2">
    <name type="scientific">Emticicia aquatica</name>
    <dbReference type="NCBI Taxonomy" id="1681835"/>
    <lineage>
        <taxon>Bacteria</taxon>
        <taxon>Pseudomonadati</taxon>
        <taxon>Bacteroidota</taxon>
        <taxon>Cytophagia</taxon>
        <taxon>Cytophagales</taxon>
        <taxon>Leadbetterellaceae</taxon>
        <taxon>Emticicia</taxon>
    </lineage>
</organism>
<keyword evidence="2" id="KW-1185">Reference proteome</keyword>
<name>A0ABN8EPU1_9BACT</name>
<comment type="caution">
    <text evidence="1">The sequence shown here is derived from an EMBL/GenBank/DDBJ whole genome shotgun (WGS) entry which is preliminary data.</text>
</comment>
<evidence type="ECO:0000313" key="1">
    <source>
        <dbReference type="EMBL" id="CAH0994903.1"/>
    </source>
</evidence>
<proteinExistence type="predicted"/>
<accession>A0ABN8EPU1</accession>
<reference evidence="1" key="1">
    <citation type="submission" date="2021-12" db="EMBL/GenBank/DDBJ databases">
        <authorList>
            <person name="Rodrigo-Torres L."/>
            <person name="Arahal R. D."/>
            <person name="Lucena T."/>
        </authorList>
    </citation>
    <scope>NUCLEOTIDE SEQUENCE</scope>
    <source>
        <strain evidence="1">CECT 8858</strain>
    </source>
</reference>